<dbReference type="EMBL" id="CP090958">
    <property type="protein sequence ID" value="WGW12656.1"/>
    <property type="molecule type" value="Genomic_DNA"/>
</dbReference>
<evidence type="ECO:0000313" key="1">
    <source>
        <dbReference type="EMBL" id="WGW12656.1"/>
    </source>
</evidence>
<dbReference type="Proteomes" id="UP001209083">
    <property type="component" value="Chromosome"/>
</dbReference>
<name>A0ABY8QWQ9_9MICO</name>
<keyword evidence="2" id="KW-1185">Reference proteome</keyword>
<organism evidence="1 2">
    <name type="scientific">Saxibacter everestensis</name>
    <dbReference type="NCBI Taxonomy" id="2909229"/>
    <lineage>
        <taxon>Bacteria</taxon>
        <taxon>Bacillati</taxon>
        <taxon>Actinomycetota</taxon>
        <taxon>Actinomycetes</taxon>
        <taxon>Micrococcales</taxon>
        <taxon>Brevibacteriaceae</taxon>
        <taxon>Saxibacter</taxon>
    </lineage>
</organism>
<evidence type="ECO:0000313" key="2">
    <source>
        <dbReference type="Proteomes" id="UP001209083"/>
    </source>
</evidence>
<dbReference type="RefSeq" id="WP_349639460.1">
    <property type="nucleotide sequence ID" value="NZ_CP090958.1"/>
</dbReference>
<protein>
    <recommendedName>
        <fullName evidence="3">ATP-binding protein</fullName>
    </recommendedName>
</protein>
<proteinExistence type="predicted"/>
<gene>
    <name evidence="1" type="ORF">LWF01_02480</name>
</gene>
<evidence type="ECO:0008006" key="3">
    <source>
        <dbReference type="Google" id="ProtNLM"/>
    </source>
</evidence>
<reference evidence="1 2" key="1">
    <citation type="submission" date="2023-05" db="EMBL/GenBank/DDBJ databases">
        <title>Lithophilousrod everest ZFBP1038 complete genpme.</title>
        <authorList>
            <person name="Tian M."/>
        </authorList>
    </citation>
    <scope>NUCLEOTIDE SEQUENCE [LARGE SCALE GENOMIC DNA]</scope>
    <source>
        <strain evidence="1 2">ZFBP1038</strain>
    </source>
</reference>
<dbReference type="InterPro" id="IPR036890">
    <property type="entry name" value="HATPase_C_sf"/>
</dbReference>
<dbReference type="SUPFAM" id="SSF55874">
    <property type="entry name" value="ATPase domain of HSP90 chaperone/DNA topoisomerase II/histidine kinase"/>
    <property type="match status" value="1"/>
</dbReference>
<dbReference type="Gene3D" id="3.30.565.10">
    <property type="entry name" value="Histidine kinase-like ATPase, C-terminal domain"/>
    <property type="match status" value="1"/>
</dbReference>
<dbReference type="NCBIfam" id="NF047352">
    <property type="entry name" value="P_loop_sacsin"/>
    <property type="match status" value="1"/>
</dbReference>
<accession>A0ABY8QWQ9</accession>
<sequence length="1075" mass="112901">MSQPGADRLGIPALRQAVITTWTASPRRFREDANAEQELLRGGYRDRAILELAQNAADAAEADASESADAAEAVGASESVSAAEAAGASESSGRIRFEIQVEHGQSVLYAANTGKPLTSDGVAALGSLRASAKRDSRSTGRFGVGFVAVLGLSSEPTVHSTSGAVGFSVRRSAQLLAELAGPAAEEIRAELAGRAGQLPVLRLPFEPSPDSDAEATIGRLLAAGFTTVVRLPLDQPGALSASREQLDNLGDATLLALPALGEISVSRHRPDADGEAAVAQQPAEKVIRDVAARWMVERRTGHFSAADVANLPAEDQGRRDWWLAWALPRDGRTGQDSVIYAPTPSDDGLSLPGLLIGSFPVESGRRHLTDSKALQLMLRAAAQAYATLVARRARELTLEGSPTTALAGLAGFVPTGMPLSAADAVVHQAVINELGDVAWLPLGERIGDEPAALVRPDQVAALTGAGSELAQSLRRWSPDLLPVDDQAVRSALRRVGVTEVTLDIVLENIHTSDPGQARDLFAALTPAARDALAREAMASLAVPMADGTTRRGVRGLSLPTGLLDAGLLTTLGIVTIHPDAAHPLLLDLGAEPANAASVLNSLDGTLGMQILDGDELSGAERDGILTVVRAWAGGDPTGGEAGSPFEADPVHVEPLFLSHPWLAELELPDAAGEPTPAADLYLPGSPAEDLTDRDDFYRLDPGAVSRWGSDVLASVGVQTGLRLVTGRELVPGGGGIAEADAPTEAWLDDLVDEYSDQQGEPYVPEAAIILGLDVVSDGAWPVALQMIDGDPQLRAALTREVQVVIGDRRVGVPSPARAWIRRHALHDGKPLGELASAELAASIDGLDPAPEWCSRLTPDVRAAILLTDVEAVDGDRWLEVLDGLKSAGIARCISLWDSLAQSDVELDAPSELVGLVGTEPTLLQRNELFVASAPHWLQRGDLGGALRASWDAGHERAEGLAHALDLPLGEELADGEISTIGDEQALPPALVQLLTALGVTALPRWFLHERLEVDGHEVDWWVEPGSDRPATLHSSTMHGLSRSLALVTGRWQLRDVLAAVAAGELSPDEALLELG</sequence>